<dbReference type="InterPro" id="IPR019734">
    <property type="entry name" value="TPR_rpt"/>
</dbReference>
<dbReference type="SUPFAM" id="SSF48452">
    <property type="entry name" value="TPR-like"/>
    <property type="match status" value="1"/>
</dbReference>
<dbReference type="AlphaFoldDB" id="A0A6J0BRV4"/>
<dbReference type="GO" id="GO:0006335">
    <property type="term" value="P:DNA replication-dependent chromatin assembly"/>
    <property type="evidence" value="ECO:0007669"/>
    <property type="project" value="TreeGrafter"/>
</dbReference>
<dbReference type="GO" id="GO:0042393">
    <property type="term" value="F:histone binding"/>
    <property type="evidence" value="ECO:0007669"/>
    <property type="project" value="TreeGrafter"/>
</dbReference>
<evidence type="ECO:0000256" key="2">
    <source>
        <dbReference type="ARBA" id="ARBA00008402"/>
    </source>
</evidence>
<feature type="compositionally biased region" description="Basic and acidic residues" evidence="7">
    <location>
        <begin position="174"/>
        <end position="229"/>
    </location>
</feature>
<dbReference type="OrthoDB" id="5587616at2759"/>
<dbReference type="RefSeq" id="XP_015516618.1">
    <property type="nucleotide sequence ID" value="XM_015661132.2"/>
</dbReference>
<dbReference type="GO" id="GO:0005654">
    <property type="term" value="C:nucleoplasm"/>
    <property type="evidence" value="ECO:0007669"/>
    <property type="project" value="TreeGrafter"/>
</dbReference>
<dbReference type="InterPro" id="IPR011990">
    <property type="entry name" value="TPR-like_helical_dom_sf"/>
</dbReference>
<accession>A0A6J0BRV4</accession>
<feature type="compositionally biased region" description="Polar residues" evidence="7">
    <location>
        <begin position="130"/>
        <end position="141"/>
    </location>
</feature>
<dbReference type="PANTHER" id="PTHR15081:SF1">
    <property type="entry name" value="NUCLEAR AUTOANTIGENIC SPERM PROTEIN"/>
    <property type="match status" value="1"/>
</dbReference>
<evidence type="ECO:0000259" key="8">
    <source>
        <dbReference type="Pfam" id="PF10516"/>
    </source>
</evidence>
<proteinExistence type="inferred from homology"/>
<gene>
    <name evidence="10" type="primary">LOC107221944</name>
</gene>
<feature type="region of interest" description="Disordered" evidence="7">
    <location>
        <begin position="440"/>
        <end position="497"/>
    </location>
</feature>
<keyword evidence="5" id="KW-0539">Nucleus</keyword>
<evidence type="ECO:0000256" key="1">
    <source>
        <dbReference type="ARBA" id="ARBA00004123"/>
    </source>
</evidence>
<keyword evidence="4 6" id="KW-0802">TPR repeat</keyword>
<dbReference type="PROSITE" id="PS50005">
    <property type="entry name" value="TPR"/>
    <property type="match status" value="1"/>
</dbReference>
<feature type="compositionally biased region" description="Acidic residues" evidence="7">
    <location>
        <begin position="255"/>
        <end position="270"/>
    </location>
</feature>
<feature type="compositionally biased region" description="Low complexity" evidence="7">
    <location>
        <begin position="450"/>
        <end position="460"/>
    </location>
</feature>
<dbReference type="Gene3D" id="1.25.40.10">
    <property type="entry name" value="Tetratricopeptide repeat domain"/>
    <property type="match status" value="1"/>
</dbReference>
<feature type="domain" description="Tetratricopeptide SHNi-TPR" evidence="8">
    <location>
        <begin position="302"/>
        <end position="337"/>
    </location>
</feature>
<evidence type="ECO:0000256" key="4">
    <source>
        <dbReference type="ARBA" id="ARBA00022803"/>
    </source>
</evidence>
<dbReference type="PANTHER" id="PTHR15081">
    <property type="entry name" value="NUCLEAR AUTOANTIGENIC SPERM PROTEIN NASP -RELATED"/>
    <property type="match status" value="1"/>
</dbReference>
<keyword evidence="9" id="KW-1185">Reference proteome</keyword>
<evidence type="ECO:0000256" key="5">
    <source>
        <dbReference type="ARBA" id="ARBA00023242"/>
    </source>
</evidence>
<feature type="compositionally biased region" description="Low complexity" evidence="7">
    <location>
        <begin position="230"/>
        <end position="239"/>
    </location>
</feature>
<comment type="subcellular location">
    <subcellularLocation>
        <location evidence="1">Nucleus</location>
    </subcellularLocation>
</comment>
<feature type="repeat" description="TPR" evidence="6">
    <location>
        <begin position="344"/>
        <end position="377"/>
    </location>
</feature>
<feature type="compositionally biased region" description="Basic and acidic residues" evidence="7">
    <location>
        <begin position="479"/>
        <end position="497"/>
    </location>
</feature>
<sequence length="497" mass="53841">MADVAENALFTDPVTAISQGKRHLLVRDYGMAVTALAQACELLAQKYGETADELAEPYLLYGRALLALAREETEVLGGAVPGSDEVEAEDEVDEDDNNVNEEKEDDNETDDEENGVKKSNGAATHAEKVTLTNNEANTKTDTTPKAKGDSLTEAKVETQTKTTSEATKNSVAPSKEESTTGVDKDKTANKDETKVPSTSEDSKKDVEHNEKAKVADKKPDSTESKEKIVSSETPSASTSSDKEVSKVTQNGEASINEDEEGEDVSKDEDDDDINNLQLAWEVLESGKLILLKRGPPGWKHLAEAHRLLGEVAMESGNQQGALTDLQACLDLLAKIEPCDPRAIAETYYQLGLAYSLANEFDSSIEQFNEATSLLQAHIQQLEESKDSHKKDDPFYTVEGEIKELKELLPEIQEKIADMKDFKEEACKAMVEGIKSKVAADCLNGAGPSGDGASSSAESTSTNQAKPASDISHLVRKKRKADESDKLEIETPSKKPTS</sequence>
<comment type="similarity">
    <text evidence="2">Belongs to the NASP family.</text>
</comment>
<evidence type="ECO:0000313" key="9">
    <source>
        <dbReference type="Proteomes" id="UP000829291"/>
    </source>
</evidence>
<dbReference type="InterPro" id="IPR051730">
    <property type="entry name" value="NASP-like"/>
</dbReference>
<dbReference type="GO" id="GO:0034080">
    <property type="term" value="P:CENP-A containing chromatin assembly"/>
    <property type="evidence" value="ECO:0007669"/>
    <property type="project" value="TreeGrafter"/>
</dbReference>
<evidence type="ECO:0000256" key="6">
    <source>
        <dbReference type="PROSITE-ProRule" id="PRU00339"/>
    </source>
</evidence>
<keyword evidence="3" id="KW-0677">Repeat</keyword>
<feature type="compositionally biased region" description="Basic and acidic residues" evidence="7">
    <location>
        <begin position="142"/>
        <end position="158"/>
    </location>
</feature>
<name>A0A6J0BRV4_NEOLC</name>
<protein>
    <submittedName>
        <fullName evidence="10">Histone-binding protein N1/N2 isoform X2</fullName>
    </submittedName>
</protein>
<organism evidence="10">
    <name type="scientific">Neodiprion lecontei</name>
    <name type="common">Redheaded pine sawfly</name>
    <dbReference type="NCBI Taxonomy" id="441921"/>
    <lineage>
        <taxon>Eukaryota</taxon>
        <taxon>Metazoa</taxon>
        <taxon>Ecdysozoa</taxon>
        <taxon>Arthropoda</taxon>
        <taxon>Hexapoda</taxon>
        <taxon>Insecta</taxon>
        <taxon>Pterygota</taxon>
        <taxon>Neoptera</taxon>
        <taxon>Endopterygota</taxon>
        <taxon>Hymenoptera</taxon>
        <taxon>Tenthredinoidea</taxon>
        <taxon>Diprionidae</taxon>
        <taxon>Diprioninae</taxon>
        <taxon>Neodiprion</taxon>
    </lineage>
</organism>
<evidence type="ECO:0000256" key="3">
    <source>
        <dbReference type="ARBA" id="ARBA00022737"/>
    </source>
</evidence>
<dbReference type="CTD" id="4678"/>
<dbReference type="Pfam" id="PF10516">
    <property type="entry name" value="SHNi-TPR"/>
    <property type="match status" value="1"/>
</dbReference>
<dbReference type="Proteomes" id="UP000829291">
    <property type="component" value="Chromosome 2"/>
</dbReference>
<feature type="region of interest" description="Disordered" evidence="7">
    <location>
        <begin position="78"/>
        <end position="270"/>
    </location>
</feature>
<evidence type="ECO:0000256" key="7">
    <source>
        <dbReference type="SAM" id="MobiDB-lite"/>
    </source>
</evidence>
<feature type="compositionally biased region" description="Polar residues" evidence="7">
    <location>
        <begin position="159"/>
        <end position="172"/>
    </location>
</feature>
<dbReference type="InterPro" id="IPR019544">
    <property type="entry name" value="Tetratricopeptide_SHNi-TPR_dom"/>
</dbReference>
<dbReference type="SMART" id="SM00028">
    <property type="entry name" value="TPR"/>
    <property type="match status" value="2"/>
</dbReference>
<evidence type="ECO:0000313" key="10">
    <source>
        <dbReference type="RefSeq" id="XP_015516618.1"/>
    </source>
</evidence>
<reference evidence="10" key="1">
    <citation type="submission" date="2025-08" db="UniProtKB">
        <authorList>
            <consortium name="RefSeq"/>
        </authorList>
    </citation>
    <scope>IDENTIFICATION</scope>
    <source>
        <tissue evidence="10">Thorax and Abdomen</tissue>
    </source>
</reference>
<feature type="compositionally biased region" description="Acidic residues" evidence="7">
    <location>
        <begin position="84"/>
        <end position="113"/>
    </location>
</feature>
<dbReference type="GeneID" id="107221944"/>